<proteinExistence type="predicted"/>
<reference evidence="3" key="1">
    <citation type="journal article" date="2012" name="Proc. Natl. Acad. Sci. U.S.A.">
        <title>Antigenic diversity is generated by distinct evolutionary mechanisms in African trypanosome species.</title>
        <authorList>
            <person name="Jackson A.P."/>
            <person name="Berry A."/>
            <person name="Aslett M."/>
            <person name="Allison H.C."/>
            <person name="Burton P."/>
            <person name="Vavrova-Anderson J."/>
            <person name="Brown R."/>
            <person name="Browne H."/>
            <person name="Corton N."/>
            <person name="Hauser H."/>
            <person name="Gamble J."/>
            <person name="Gilderthorp R."/>
            <person name="Marcello L."/>
            <person name="McQuillan J."/>
            <person name="Otto T.D."/>
            <person name="Quail M.A."/>
            <person name="Sanders M.J."/>
            <person name="van Tonder A."/>
            <person name="Ginger M.L."/>
            <person name="Field M.C."/>
            <person name="Barry J.D."/>
            <person name="Hertz-Fowler C."/>
            <person name="Berriman M."/>
        </authorList>
    </citation>
    <scope>NUCLEOTIDE SEQUENCE</scope>
    <source>
        <strain evidence="3">Y486</strain>
    </source>
</reference>
<feature type="compositionally biased region" description="Pro residues" evidence="1">
    <location>
        <begin position="369"/>
        <end position="387"/>
    </location>
</feature>
<evidence type="ECO:0000256" key="1">
    <source>
        <dbReference type="SAM" id="MobiDB-lite"/>
    </source>
</evidence>
<feature type="region of interest" description="Disordered" evidence="1">
    <location>
        <begin position="297"/>
        <end position="452"/>
    </location>
</feature>
<dbReference type="AlphaFoldDB" id="G0U835"/>
<evidence type="ECO:0000313" key="3">
    <source>
        <dbReference type="EMBL" id="CCC52044.1"/>
    </source>
</evidence>
<feature type="compositionally biased region" description="Low complexity" evidence="1">
    <location>
        <begin position="335"/>
        <end position="350"/>
    </location>
</feature>
<name>G0U835_TRYVY</name>
<keyword evidence="2" id="KW-0472">Membrane</keyword>
<organism evidence="3">
    <name type="scientific">Trypanosoma vivax (strain Y486)</name>
    <dbReference type="NCBI Taxonomy" id="1055687"/>
    <lineage>
        <taxon>Eukaryota</taxon>
        <taxon>Discoba</taxon>
        <taxon>Euglenozoa</taxon>
        <taxon>Kinetoplastea</taxon>
        <taxon>Metakinetoplastina</taxon>
        <taxon>Trypanosomatida</taxon>
        <taxon>Trypanosomatidae</taxon>
        <taxon>Trypanosoma</taxon>
        <taxon>Duttonella</taxon>
    </lineage>
</organism>
<keyword evidence="2" id="KW-1133">Transmembrane helix</keyword>
<protein>
    <submittedName>
        <fullName evidence="3">Putative procyclic form surface glycoprotein</fullName>
    </submittedName>
</protein>
<feature type="transmembrane region" description="Helical" evidence="2">
    <location>
        <begin position="16"/>
        <end position="39"/>
    </location>
</feature>
<dbReference type="EMBL" id="HE573026">
    <property type="protein sequence ID" value="CCC52044.1"/>
    <property type="molecule type" value="Genomic_DNA"/>
</dbReference>
<accession>G0U835</accession>
<sequence length="452" mass="48789">MCLMDLVESIDNCFKSAVACLCFLVIGGPVLIAIGVLFLRHDDGENEFKEALKAFNPESVSHWSGFINGHNASLRRGSLNVPGYSGVPTRYVTASVVYPPVGAKNLRVEVDIRSVERFSRSVPLAVRSEKTYSCYSSDCDKYSSSKCRCTKENDKFRRKCEANGGKYSPTVTDCSLGHQCSTCTQRVYLNTVYLVAEDIGNGKFRESSRYASATHPMGSRSGYSSRRGDTIEVRLYSDKDPLVALEHLTHGRGEFGLGNRTIGIAAIVFGSLLILLEICACAVMICFCMKRKESAGQASGEDNDEMGYSPSNGCPPPAPGGYPGVTYGQPPPTQQPGFVYGQPLQTQQPGYGYGQPPPPQQPGYSYGQPPLPPPQQPGYGEPPPPQQPGYSYGQPPPPQQPGYSYGQPPPQQPGYSYGQPPPQQPGYGYGQPPPPLTEPIVANPEGAGKTGF</sequence>
<evidence type="ECO:0000256" key="2">
    <source>
        <dbReference type="SAM" id="Phobius"/>
    </source>
</evidence>
<gene>
    <name evidence="3" type="ORF">TVY486_1010870</name>
</gene>
<dbReference type="VEuPathDB" id="TriTrypDB:TvY486_1010870"/>
<feature type="transmembrane region" description="Helical" evidence="2">
    <location>
        <begin position="262"/>
        <end position="285"/>
    </location>
</feature>
<keyword evidence="2" id="KW-0812">Transmembrane</keyword>